<dbReference type="EMBL" id="JBHUOL010000022">
    <property type="protein sequence ID" value="MFD2909992.1"/>
    <property type="molecule type" value="Genomic_DNA"/>
</dbReference>
<comment type="caution">
    <text evidence="1">The sequence shown here is derived from an EMBL/GenBank/DDBJ whole genome shotgun (WGS) entry which is preliminary data.</text>
</comment>
<sequence>MNPQEILLNKLRNLIPKNISLNEEIAKVLDISYDAAHRRISLKSKFSIDETVKLCQHYAISLDRLFGNKENLIIEKTKKIETLKDFKSYFETTKGLLSELKPEETTVYYAAKDIPMNYAAAGSLYSKFKFYVWYNLLTKQQTINFESFIFEESVFIDHTDLKHFFNSTKRIEIWNDTTINSSLQQLFYFFESGLLHYKNALHILEDLNLIIENMEQKCEIDSPEFQMYYNELLILNNSVLFTSKPKSIFFLPYDALGYYATRDIKACEEQREYIENQLLNSKSLNKSGKKDRKIFFNRIYQKIEFYRNKIENYVIE</sequence>
<evidence type="ECO:0000313" key="1">
    <source>
        <dbReference type="EMBL" id="MFD2909992.1"/>
    </source>
</evidence>
<dbReference type="RefSeq" id="WP_379809040.1">
    <property type="nucleotide sequence ID" value="NZ_JBHUOL010000022.1"/>
</dbReference>
<dbReference type="Proteomes" id="UP001597549">
    <property type="component" value="Unassembled WGS sequence"/>
</dbReference>
<keyword evidence="2" id="KW-1185">Reference proteome</keyword>
<name>A0ABW5ZEV4_9FLAO</name>
<proteinExistence type="predicted"/>
<gene>
    <name evidence="1" type="ORF">ACFSX9_14755</name>
</gene>
<organism evidence="1 2">
    <name type="scientific">Flavobacterium ardleyense</name>
    <dbReference type="NCBI Taxonomy" id="2038737"/>
    <lineage>
        <taxon>Bacteria</taxon>
        <taxon>Pseudomonadati</taxon>
        <taxon>Bacteroidota</taxon>
        <taxon>Flavobacteriia</taxon>
        <taxon>Flavobacteriales</taxon>
        <taxon>Flavobacteriaceae</taxon>
        <taxon>Flavobacterium</taxon>
    </lineage>
</organism>
<evidence type="ECO:0008006" key="3">
    <source>
        <dbReference type="Google" id="ProtNLM"/>
    </source>
</evidence>
<reference evidence="2" key="1">
    <citation type="journal article" date="2019" name="Int. J. Syst. Evol. Microbiol.">
        <title>The Global Catalogue of Microorganisms (GCM) 10K type strain sequencing project: providing services to taxonomists for standard genome sequencing and annotation.</title>
        <authorList>
            <consortium name="The Broad Institute Genomics Platform"/>
            <consortium name="The Broad Institute Genome Sequencing Center for Infectious Disease"/>
            <person name="Wu L."/>
            <person name="Ma J."/>
        </authorList>
    </citation>
    <scope>NUCLEOTIDE SEQUENCE [LARGE SCALE GENOMIC DNA]</scope>
    <source>
        <strain evidence="2">KCTC 52644</strain>
    </source>
</reference>
<protein>
    <recommendedName>
        <fullName evidence="3">Transcription regulator BetR N-terminal domain-containing protein</fullName>
    </recommendedName>
</protein>
<evidence type="ECO:0000313" key="2">
    <source>
        <dbReference type="Proteomes" id="UP001597549"/>
    </source>
</evidence>
<accession>A0ABW5ZEV4</accession>